<evidence type="ECO:0000256" key="7">
    <source>
        <dbReference type="ARBA" id="ARBA00022884"/>
    </source>
</evidence>
<feature type="compositionally biased region" description="Polar residues" evidence="11">
    <location>
        <begin position="201"/>
        <end position="210"/>
    </location>
</feature>
<dbReference type="GO" id="GO:0015031">
    <property type="term" value="P:protein transport"/>
    <property type="evidence" value="ECO:0007669"/>
    <property type="project" value="UniProtKB-KW"/>
</dbReference>
<comment type="caution">
    <text evidence="13">The sequence shown here is derived from an EMBL/GenBank/DDBJ whole genome shotgun (WGS) entry which is preliminary data.</text>
</comment>
<keyword evidence="14" id="KW-1185">Reference proteome</keyword>
<accession>A0AAN7GEW2</accession>
<comment type="similarity">
    <text evidence="3">Belongs to the PHAX family.</text>
</comment>
<dbReference type="GO" id="GO:0003723">
    <property type="term" value="F:RNA binding"/>
    <property type="evidence" value="ECO:0007669"/>
    <property type="project" value="UniProtKB-KW"/>
</dbReference>
<gene>
    <name evidence="13" type="ORF">SAY87_010917</name>
</gene>
<keyword evidence="5" id="KW-0813">Transport</keyword>
<evidence type="ECO:0000256" key="4">
    <source>
        <dbReference type="ARBA" id="ARBA00016856"/>
    </source>
</evidence>
<dbReference type="EMBL" id="JAXIOK010000022">
    <property type="protein sequence ID" value="KAK4744605.1"/>
    <property type="molecule type" value="Genomic_DNA"/>
</dbReference>
<feature type="domain" description="Phosphorylated adapter RNA export protein RNA-binding" evidence="12">
    <location>
        <begin position="105"/>
        <end position="184"/>
    </location>
</feature>
<feature type="region of interest" description="Disordered" evidence="11">
    <location>
        <begin position="51"/>
        <end position="96"/>
    </location>
</feature>
<dbReference type="GO" id="GO:0005634">
    <property type="term" value="C:nucleus"/>
    <property type="evidence" value="ECO:0007669"/>
    <property type="project" value="UniProtKB-SubCell"/>
</dbReference>
<name>A0AAN7GEW2_9MYRT</name>
<comment type="subcellular location">
    <subcellularLocation>
        <location evidence="2">Cytoplasm</location>
    </subcellularLocation>
    <subcellularLocation>
        <location evidence="1">Nucleus</location>
    </subcellularLocation>
</comment>
<reference evidence="13 14" key="1">
    <citation type="journal article" date="2023" name="Hortic Res">
        <title>Pangenome of water caltrop reveals structural variations and asymmetric subgenome divergence after allopolyploidization.</title>
        <authorList>
            <person name="Zhang X."/>
            <person name="Chen Y."/>
            <person name="Wang L."/>
            <person name="Yuan Y."/>
            <person name="Fang M."/>
            <person name="Shi L."/>
            <person name="Lu R."/>
            <person name="Comes H.P."/>
            <person name="Ma Y."/>
            <person name="Chen Y."/>
            <person name="Huang G."/>
            <person name="Zhou Y."/>
            <person name="Zheng Z."/>
            <person name="Qiu Y."/>
        </authorList>
    </citation>
    <scope>NUCLEOTIDE SEQUENCE [LARGE SCALE GENOMIC DNA]</scope>
    <source>
        <tissue evidence="13">Roots</tissue>
    </source>
</reference>
<sequence>MSKAANAFGHCVLSQLLNMENSDKILEADLLDGDYEDIEMLDVEEGELVYPGSTNDLGQASGDDDSKGLKTDKESKKRRRKASKKKNRRRRRDTEPNVTDINRFVLDTCRRLREKKSYMVYTAVGHLGISAFSDFVREVDAIQACGGQMTADGKRQRTGGGILWGIIKVREPNAYREIMKKAKEFEKQFNPQNAGRAAGQSEKTSMSSPPQRAIAALDPKTPDGSPYAEKQPGHSSAIETRKPIKDRIRVPVSYEDIRSIPLSVGGVCLEYEKRGGRPFHLATSGSWLACLSLFIDFVEKMK</sequence>
<feature type="compositionally biased region" description="Basic and acidic residues" evidence="11">
    <location>
        <begin position="64"/>
        <end position="75"/>
    </location>
</feature>
<feature type="compositionally biased region" description="Basic residues" evidence="11">
    <location>
        <begin position="76"/>
        <end position="91"/>
    </location>
</feature>
<evidence type="ECO:0000256" key="10">
    <source>
        <dbReference type="ARBA" id="ARBA00030834"/>
    </source>
</evidence>
<proteinExistence type="inferred from homology"/>
<dbReference type="InterPro" id="IPR019385">
    <property type="entry name" value="PHAX_RNA-binding_domain"/>
</dbReference>
<keyword evidence="7" id="KW-0694">RNA-binding</keyword>
<evidence type="ECO:0000256" key="9">
    <source>
        <dbReference type="ARBA" id="ARBA00023242"/>
    </source>
</evidence>
<dbReference type="Proteomes" id="UP001345219">
    <property type="component" value="Chromosome 9"/>
</dbReference>
<dbReference type="GO" id="GO:0005737">
    <property type="term" value="C:cytoplasm"/>
    <property type="evidence" value="ECO:0007669"/>
    <property type="project" value="UniProtKB-SubCell"/>
</dbReference>
<evidence type="ECO:0000259" key="12">
    <source>
        <dbReference type="Pfam" id="PF10258"/>
    </source>
</evidence>
<dbReference type="GO" id="GO:0006408">
    <property type="term" value="P:snRNA export from nucleus"/>
    <property type="evidence" value="ECO:0007669"/>
    <property type="project" value="InterPro"/>
</dbReference>
<keyword evidence="6" id="KW-0963">Cytoplasm</keyword>
<dbReference type="PANTHER" id="PTHR13135:SF0">
    <property type="entry name" value="PHOSPHORYLATED ADAPTER RNA EXPORT PROTEIN"/>
    <property type="match status" value="1"/>
</dbReference>
<dbReference type="Gene3D" id="1.10.10.1440">
    <property type="entry name" value="PHAX RNA-binding domain"/>
    <property type="match status" value="1"/>
</dbReference>
<dbReference type="InterPro" id="IPR039047">
    <property type="entry name" value="PHAX"/>
</dbReference>
<feature type="region of interest" description="Disordered" evidence="11">
    <location>
        <begin position="186"/>
        <end position="242"/>
    </location>
</feature>
<dbReference type="InterPro" id="IPR038092">
    <property type="entry name" value="PHAX_RNA-binding_sf"/>
</dbReference>
<evidence type="ECO:0000256" key="6">
    <source>
        <dbReference type="ARBA" id="ARBA00022490"/>
    </source>
</evidence>
<dbReference type="Pfam" id="PF10258">
    <property type="entry name" value="PHAX_RNA-bd"/>
    <property type="match status" value="1"/>
</dbReference>
<evidence type="ECO:0000256" key="5">
    <source>
        <dbReference type="ARBA" id="ARBA00022448"/>
    </source>
</evidence>
<evidence type="ECO:0000256" key="11">
    <source>
        <dbReference type="SAM" id="MobiDB-lite"/>
    </source>
</evidence>
<keyword evidence="9" id="KW-0539">Nucleus</keyword>
<keyword evidence="8" id="KW-0653">Protein transport</keyword>
<dbReference type="PANTHER" id="PTHR13135">
    <property type="entry name" value="CYTOSOLIC RESINIFERATOXIN BINDING PROTEIN RBP-26"/>
    <property type="match status" value="1"/>
</dbReference>
<evidence type="ECO:0000256" key="1">
    <source>
        <dbReference type="ARBA" id="ARBA00004123"/>
    </source>
</evidence>
<evidence type="ECO:0000313" key="13">
    <source>
        <dbReference type="EMBL" id="KAK4744605.1"/>
    </source>
</evidence>
<evidence type="ECO:0000256" key="8">
    <source>
        <dbReference type="ARBA" id="ARBA00022927"/>
    </source>
</evidence>
<organism evidence="13 14">
    <name type="scientific">Trapa incisa</name>
    <dbReference type="NCBI Taxonomy" id="236973"/>
    <lineage>
        <taxon>Eukaryota</taxon>
        <taxon>Viridiplantae</taxon>
        <taxon>Streptophyta</taxon>
        <taxon>Embryophyta</taxon>
        <taxon>Tracheophyta</taxon>
        <taxon>Spermatophyta</taxon>
        <taxon>Magnoliopsida</taxon>
        <taxon>eudicotyledons</taxon>
        <taxon>Gunneridae</taxon>
        <taxon>Pentapetalae</taxon>
        <taxon>rosids</taxon>
        <taxon>malvids</taxon>
        <taxon>Myrtales</taxon>
        <taxon>Lythraceae</taxon>
        <taxon>Trapa</taxon>
    </lineage>
</organism>
<dbReference type="AlphaFoldDB" id="A0AAN7GEW2"/>
<protein>
    <recommendedName>
        <fullName evidence="4">Phosphorylated adapter RNA export protein</fullName>
    </recommendedName>
    <alternativeName>
        <fullName evidence="10">RNA U small nuclear RNA export adapter protein</fullName>
    </alternativeName>
</protein>
<evidence type="ECO:0000256" key="3">
    <source>
        <dbReference type="ARBA" id="ARBA00006094"/>
    </source>
</evidence>
<evidence type="ECO:0000313" key="14">
    <source>
        <dbReference type="Proteomes" id="UP001345219"/>
    </source>
</evidence>
<evidence type="ECO:0000256" key="2">
    <source>
        <dbReference type="ARBA" id="ARBA00004496"/>
    </source>
</evidence>